<evidence type="ECO:0000313" key="2">
    <source>
        <dbReference type="Proteomes" id="UP000828048"/>
    </source>
</evidence>
<name>A0ACB7ZM71_9ERIC</name>
<accession>A0ACB7ZM71</accession>
<dbReference type="EMBL" id="CM037159">
    <property type="protein sequence ID" value="KAH7867076.1"/>
    <property type="molecule type" value="Genomic_DNA"/>
</dbReference>
<keyword evidence="2" id="KW-1185">Reference proteome</keyword>
<organism evidence="1 2">
    <name type="scientific">Vaccinium darrowii</name>
    <dbReference type="NCBI Taxonomy" id="229202"/>
    <lineage>
        <taxon>Eukaryota</taxon>
        <taxon>Viridiplantae</taxon>
        <taxon>Streptophyta</taxon>
        <taxon>Embryophyta</taxon>
        <taxon>Tracheophyta</taxon>
        <taxon>Spermatophyta</taxon>
        <taxon>Magnoliopsida</taxon>
        <taxon>eudicotyledons</taxon>
        <taxon>Gunneridae</taxon>
        <taxon>Pentapetalae</taxon>
        <taxon>asterids</taxon>
        <taxon>Ericales</taxon>
        <taxon>Ericaceae</taxon>
        <taxon>Vaccinioideae</taxon>
        <taxon>Vaccinieae</taxon>
        <taxon>Vaccinium</taxon>
    </lineage>
</organism>
<sequence>MSKWLGFSLTPHLRLNDEVYEREEGGHGVSSHSTSLHPLRSDGSVFATDIFSSSIGPDWIYDDKTVGETNPNVEGPKLEDFLGSCYSNSSPNDSEDYCETQQEGINVNLPPIFNHSAEEMEAEGNLNLTNPATPFLQPYNHYNDNPQNGIPSAVFQRCDLNFNPNNGNAMTHVPFYGANSISGFKSWLRETPVYGEKPVVEADNDGGFRHLSLTMRPGINPGVTVATPLQSVDGRKRPAVKSINREAVGRKSTGGYDMEDKAARAYDLAALKYWGPSTHINFPLSTYEKELEEMNNMTRQEFVAMLRRKSSGFSRGASMYRGVTRHHQHGRWQARIGRVAGNKDLYLGTFSTQEEAAEAYDIAAIKFRGTSAVTNFDISRYDVKRICLSSTLIGGDQAKHSLIDSAPTAVKDSNSYASSASAQLLSITNGDHQKSDELMATDMVWGTSEVSLSASGSPKGYVGAQDHWCGDSNNGSGNSGGNRIGSHLGLIHDQVPVIALLWNE</sequence>
<dbReference type="Proteomes" id="UP000828048">
    <property type="component" value="Chromosome 9"/>
</dbReference>
<evidence type="ECO:0000313" key="1">
    <source>
        <dbReference type="EMBL" id="KAH7867076.1"/>
    </source>
</evidence>
<protein>
    <submittedName>
        <fullName evidence="1">Uncharacterized protein</fullName>
    </submittedName>
</protein>
<proteinExistence type="predicted"/>
<gene>
    <name evidence="1" type="ORF">Vadar_028599</name>
</gene>
<reference evidence="1 2" key="1">
    <citation type="journal article" date="2021" name="Hortic Res">
        <title>High-quality reference genome and annotation aids understanding of berry development for evergreen blueberry (Vaccinium darrowii).</title>
        <authorList>
            <person name="Yu J."/>
            <person name="Hulse-Kemp A.M."/>
            <person name="Babiker E."/>
            <person name="Staton M."/>
        </authorList>
    </citation>
    <scope>NUCLEOTIDE SEQUENCE [LARGE SCALE GENOMIC DNA]</scope>
    <source>
        <strain evidence="2">cv. NJ 8807/NJ 8810</strain>
        <tissue evidence="1">Young leaf</tissue>
    </source>
</reference>
<comment type="caution">
    <text evidence="1">The sequence shown here is derived from an EMBL/GenBank/DDBJ whole genome shotgun (WGS) entry which is preliminary data.</text>
</comment>